<evidence type="ECO:0000256" key="3">
    <source>
        <dbReference type="ARBA" id="ARBA00022448"/>
    </source>
</evidence>
<evidence type="ECO:0000256" key="8">
    <source>
        <dbReference type="ARBA" id="ARBA00044504"/>
    </source>
</evidence>
<dbReference type="Gene3D" id="1.20.1250.20">
    <property type="entry name" value="MFS general substrate transporter like domains"/>
    <property type="match status" value="1"/>
</dbReference>
<comment type="caution">
    <text evidence="10">The sequence shown here is derived from an EMBL/GenBank/DDBJ whole genome shotgun (WGS) entry which is preliminary data.</text>
</comment>
<sequence>MTISVATGDEISGAEIPLLNDVVPGAVDFKGRPSVRSKSGCWRSSAFIYAVGVSERFAYYGISSNLVSYLTEKLGQPTASAASLLNAWYGAAALLPILGAFVADSFFGRFRMIIVACVIYITGLGSMSLSAAINSLTSSQCKPAANGAPCAASQPEILFFFFSLYLVAFAQGGFSPCVQAFGADQFEDQDEYECKAKSSYFNWWYCFTVGGILVPLLILTYIQENVSWVLGFGIPAIVVCAAFIVFLIGSTTYRFRICTDGRNPFVRIHRVLVRAAKNWRAAPIAISVEEEAHHLQGGAQFKFLDKALLAPDGTIEDNKICSIRDVEDAKSIFRLAPIWFTCLGYSIVYAQPSTLFTKQASTIDRHVGNFEIPAASLQQYFITLSITVFLPVYDRVFVPITSAITKKPSGITMLQRIAFGLFLSLISIVFAACVERKRLALAHEYGLVDTPKAMIPMSFWWLAPQYILSGVADVFAMVGLQEFFYEQIPSELKSIGLALYLSILGIGSLTSSFLISTIQNITAVHGQDGWFADNLNRAHLDYFYWLLTGLSASGFAGFLFFAKSYVYRRKN</sequence>
<evidence type="ECO:0000256" key="2">
    <source>
        <dbReference type="ARBA" id="ARBA00005982"/>
    </source>
</evidence>
<reference evidence="11" key="1">
    <citation type="journal article" date="2018" name="Gigascience">
        <title>Genome assembly of the Pink Ipe (Handroanthus impetiginosus, Bignoniaceae), a highly valued, ecologically keystone Neotropical timber forest tree.</title>
        <authorList>
            <person name="Silva-Junior O.B."/>
            <person name="Grattapaglia D."/>
            <person name="Novaes E."/>
            <person name="Collevatti R.G."/>
        </authorList>
    </citation>
    <scope>NUCLEOTIDE SEQUENCE [LARGE SCALE GENOMIC DNA]</scope>
    <source>
        <strain evidence="11">cv. UFG-1</strain>
    </source>
</reference>
<dbReference type="Pfam" id="PF00854">
    <property type="entry name" value="PTR2"/>
    <property type="match status" value="1"/>
</dbReference>
<feature type="transmembrane region" description="Helical" evidence="9">
    <location>
        <begin position="497"/>
        <end position="522"/>
    </location>
</feature>
<evidence type="ECO:0000256" key="4">
    <source>
        <dbReference type="ARBA" id="ARBA00022553"/>
    </source>
</evidence>
<keyword evidence="11" id="KW-1185">Reference proteome</keyword>
<keyword evidence="4" id="KW-0597">Phosphoprotein</keyword>
<feature type="transmembrane region" description="Helical" evidence="9">
    <location>
        <begin position="372"/>
        <end position="393"/>
    </location>
</feature>
<dbReference type="InterPro" id="IPR036259">
    <property type="entry name" value="MFS_trans_sf"/>
</dbReference>
<dbReference type="OrthoDB" id="8904098at2759"/>
<dbReference type="FunFam" id="1.20.1250.20:FF:000147">
    <property type="entry name" value="Protein NRT1/ PTR family 5.10"/>
    <property type="match status" value="1"/>
</dbReference>
<dbReference type="EMBL" id="NKXS01002481">
    <property type="protein sequence ID" value="PIN13444.1"/>
    <property type="molecule type" value="Genomic_DNA"/>
</dbReference>
<evidence type="ECO:0000313" key="10">
    <source>
        <dbReference type="EMBL" id="PIN13444.1"/>
    </source>
</evidence>
<feature type="transmembrane region" description="Helical" evidence="9">
    <location>
        <begin position="332"/>
        <end position="352"/>
    </location>
</feature>
<dbReference type="Proteomes" id="UP000231279">
    <property type="component" value="Unassembled WGS sequence"/>
</dbReference>
<comment type="similarity">
    <text evidence="2">Belongs to the major facilitator superfamily. Proton-dependent oligopeptide transporter (POT/PTR) (TC 2.A.17) family.</text>
</comment>
<gene>
    <name evidence="10" type="ORF">CDL12_13935</name>
</gene>
<accession>A0A2G9H7F5</accession>
<keyword evidence="3" id="KW-0813">Transport</keyword>
<comment type="similarity">
    <text evidence="8">Belongs to the major facilitator superfamily. Phosphate:H(+) symporter (TC 2.A.1.9) family.</text>
</comment>
<dbReference type="InterPro" id="IPR000109">
    <property type="entry name" value="POT_fam"/>
</dbReference>
<feature type="transmembrane region" description="Helical" evidence="9">
    <location>
        <begin position="228"/>
        <end position="248"/>
    </location>
</feature>
<name>A0A2G9H7F5_9LAMI</name>
<dbReference type="PANTHER" id="PTHR11654">
    <property type="entry name" value="OLIGOPEPTIDE TRANSPORTER-RELATED"/>
    <property type="match status" value="1"/>
</dbReference>
<dbReference type="AlphaFoldDB" id="A0A2G9H7F5"/>
<feature type="transmembrane region" description="Helical" evidence="9">
    <location>
        <begin position="203"/>
        <end position="222"/>
    </location>
</feature>
<evidence type="ECO:0000256" key="6">
    <source>
        <dbReference type="ARBA" id="ARBA00022989"/>
    </source>
</evidence>
<evidence type="ECO:0000256" key="5">
    <source>
        <dbReference type="ARBA" id="ARBA00022692"/>
    </source>
</evidence>
<feature type="transmembrane region" description="Helical" evidence="9">
    <location>
        <begin position="542"/>
        <end position="562"/>
    </location>
</feature>
<evidence type="ECO:0000256" key="1">
    <source>
        <dbReference type="ARBA" id="ARBA00004141"/>
    </source>
</evidence>
<evidence type="ECO:0000256" key="7">
    <source>
        <dbReference type="ARBA" id="ARBA00023136"/>
    </source>
</evidence>
<keyword evidence="6 9" id="KW-1133">Transmembrane helix</keyword>
<dbReference type="GO" id="GO:0080054">
    <property type="term" value="F:low-affinity nitrate transmembrane transporter activity"/>
    <property type="evidence" value="ECO:0007669"/>
    <property type="project" value="UniProtKB-ARBA"/>
</dbReference>
<comment type="subcellular location">
    <subcellularLocation>
        <location evidence="1">Membrane</location>
        <topology evidence="1">Multi-pass membrane protein</topology>
    </subcellularLocation>
</comment>
<feature type="transmembrane region" description="Helical" evidence="9">
    <location>
        <begin position="157"/>
        <end position="182"/>
    </location>
</feature>
<protein>
    <submittedName>
        <fullName evidence="10">H+/oligopeptide symporter</fullName>
    </submittedName>
</protein>
<proteinExistence type="inferred from homology"/>
<dbReference type="SUPFAM" id="SSF103473">
    <property type="entry name" value="MFS general substrate transporter"/>
    <property type="match status" value="1"/>
</dbReference>
<organism evidence="10 11">
    <name type="scientific">Handroanthus impetiginosus</name>
    <dbReference type="NCBI Taxonomy" id="429701"/>
    <lineage>
        <taxon>Eukaryota</taxon>
        <taxon>Viridiplantae</taxon>
        <taxon>Streptophyta</taxon>
        <taxon>Embryophyta</taxon>
        <taxon>Tracheophyta</taxon>
        <taxon>Spermatophyta</taxon>
        <taxon>Magnoliopsida</taxon>
        <taxon>eudicotyledons</taxon>
        <taxon>Gunneridae</taxon>
        <taxon>Pentapetalae</taxon>
        <taxon>asterids</taxon>
        <taxon>lamiids</taxon>
        <taxon>Lamiales</taxon>
        <taxon>Bignoniaceae</taxon>
        <taxon>Crescentiina</taxon>
        <taxon>Tabebuia alliance</taxon>
        <taxon>Handroanthus</taxon>
    </lineage>
</organism>
<keyword evidence="5 9" id="KW-0812">Transmembrane</keyword>
<evidence type="ECO:0000313" key="11">
    <source>
        <dbReference type="Proteomes" id="UP000231279"/>
    </source>
</evidence>
<feature type="transmembrane region" description="Helical" evidence="9">
    <location>
        <begin position="114"/>
        <end position="137"/>
    </location>
</feature>
<evidence type="ECO:0000256" key="9">
    <source>
        <dbReference type="SAM" id="Phobius"/>
    </source>
</evidence>
<feature type="transmembrane region" description="Helical" evidence="9">
    <location>
        <begin position="466"/>
        <end position="485"/>
    </location>
</feature>
<dbReference type="GO" id="GO:0009705">
    <property type="term" value="C:plant-type vacuole membrane"/>
    <property type="evidence" value="ECO:0007669"/>
    <property type="project" value="UniProtKB-ARBA"/>
</dbReference>
<feature type="transmembrane region" description="Helical" evidence="9">
    <location>
        <begin position="413"/>
        <end position="432"/>
    </location>
</feature>
<keyword evidence="7 9" id="KW-0472">Membrane</keyword>
<feature type="transmembrane region" description="Helical" evidence="9">
    <location>
        <begin position="87"/>
        <end position="107"/>
    </location>
</feature>